<feature type="non-terminal residue" evidence="7">
    <location>
        <position position="1"/>
    </location>
</feature>
<dbReference type="PANTHER" id="PTHR12062:SF9">
    <property type="entry name" value="ALPHA-1,3-MANNOSYL-GLYCOPROTEIN 4-BETA-N-ACETYLGLUCOSAMINYLTRANSFERASE A, ISOFORM A"/>
    <property type="match status" value="1"/>
</dbReference>
<dbReference type="PANTHER" id="PTHR12062">
    <property type="entry name" value="N-ACETYLGLUCOSAMINYLTRANSFERASE VI"/>
    <property type="match status" value="1"/>
</dbReference>
<keyword evidence="4" id="KW-0175">Coiled coil</keyword>
<keyword evidence="2" id="KW-0328">Glycosyltransferase</keyword>
<evidence type="ECO:0000256" key="2">
    <source>
        <dbReference type="ARBA" id="ARBA00022676"/>
    </source>
</evidence>
<dbReference type="InterPro" id="IPR056576">
    <property type="entry name" value="MGAT4_A/B/C_C"/>
</dbReference>
<name>A0ABQ8TS46_PERAM</name>
<keyword evidence="3" id="KW-0808">Transferase</keyword>
<comment type="caution">
    <text evidence="7">The sequence shown here is derived from an EMBL/GenBank/DDBJ whole genome shotgun (WGS) entry which is preliminary data.</text>
</comment>
<proteinExistence type="predicted"/>
<evidence type="ECO:0000259" key="5">
    <source>
        <dbReference type="Pfam" id="PF04666"/>
    </source>
</evidence>
<evidence type="ECO:0000313" key="7">
    <source>
        <dbReference type="EMBL" id="KAJ4448941.1"/>
    </source>
</evidence>
<protein>
    <recommendedName>
        <fullName evidence="9">Alpha-1,3-mannosyl-glycoprotein 4-beta-N-acetylglucosaminyltransferase B</fullName>
    </recommendedName>
</protein>
<accession>A0ABQ8TS46</accession>
<keyword evidence="8" id="KW-1185">Reference proteome</keyword>
<evidence type="ECO:0000256" key="4">
    <source>
        <dbReference type="SAM" id="Coils"/>
    </source>
</evidence>
<evidence type="ECO:0000256" key="1">
    <source>
        <dbReference type="ARBA" id="ARBA00004922"/>
    </source>
</evidence>
<feature type="coiled-coil region" evidence="4">
    <location>
        <begin position="206"/>
        <end position="233"/>
    </location>
</feature>
<evidence type="ECO:0008006" key="9">
    <source>
        <dbReference type="Google" id="ProtNLM"/>
    </source>
</evidence>
<dbReference type="EMBL" id="JAJSOF020000003">
    <property type="protein sequence ID" value="KAJ4448941.1"/>
    <property type="molecule type" value="Genomic_DNA"/>
</dbReference>
<dbReference type="Pfam" id="PF23524">
    <property type="entry name" value="MGAT4A_C"/>
    <property type="match status" value="1"/>
</dbReference>
<feature type="domain" description="MGAT4 A/B/C C-terminal" evidence="6">
    <location>
        <begin position="575"/>
        <end position="669"/>
    </location>
</feature>
<dbReference type="Proteomes" id="UP001148838">
    <property type="component" value="Unassembled WGS sequence"/>
</dbReference>
<reference evidence="7 8" key="1">
    <citation type="journal article" date="2022" name="Allergy">
        <title>Genome assembly and annotation of Periplaneta americana reveal a comprehensive cockroach allergen profile.</title>
        <authorList>
            <person name="Wang L."/>
            <person name="Xiong Q."/>
            <person name="Saelim N."/>
            <person name="Wang L."/>
            <person name="Nong W."/>
            <person name="Wan A.T."/>
            <person name="Shi M."/>
            <person name="Liu X."/>
            <person name="Cao Q."/>
            <person name="Hui J.H.L."/>
            <person name="Sookrung N."/>
            <person name="Leung T.F."/>
            <person name="Tungtrongchitr A."/>
            <person name="Tsui S.K.W."/>
        </authorList>
    </citation>
    <scope>NUCLEOTIDE SEQUENCE [LARGE SCALE GENOMIC DNA]</scope>
    <source>
        <strain evidence="7">PWHHKU_190912</strain>
    </source>
</reference>
<dbReference type="InterPro" id="IPR057279">
    <property type="entry name" value="MGAT4"/>
</dbReference>
<dbReference type="Pfam" id="PF04666">
    <property type="entry name" value="MGAT4_cons"/>
    <property type="match status" value="1"/>
</dbReference>
<comment type="pathway">
    <text evidence="1">Protein modification; protein glycosylation.</text>
</comment>
<feature type="domain" description="MGAT4 conserved region" evidence="5">
    <location>
        <begin position="284"/>
        <end position="561"/>
    </location>
</feature>
<evidence type="ECO:0000256" key="3">
    <source>
        <dbReference type="ARBA" id="ARBA00022679"/>
    </source>
</evidence>
<organism evidence="7 8">
    <name type="scientific">Periplaneta americana</name>
    <name type="common">American cockroach</name>
    <name type="synonym">Blatta americana</name>
    <dbReference type="NCBI Taxonomy" id="6978"/>
    <lineage>
        <taxon>Eukaryota</taxon>
        <taxon>Metazoa</taxon>
        <taxon>Ecdysozoa</taxon>
        <taxon>Arthropoda</taxon>
        <taxon>Hexapoda</taxon>
        <taxon>Insecta</taxon>
        <taxon>Pterygota</taxon>
        <taxon>Neoptera</taxon>
        <taxon>Polyneoptera</taxon>
        <taxon>Dictyoptera</taxon>
        <taxon>Blattodea</taxon>
        <taxon>Blattoidea</taxon>
        <taxon>Blattidae</taxon>
        <taxon>Blattinae</taxon>
        <taxon>Periplaneta</taxon>
    </lineage>
</organism>
<evidence type="ECO:0000313" key="8">
    <source>
        <dbReference type="Proteomes" id="UP001148838"/>
    </source>
</evidence>
<sequence length="754" mass="86498">LETELELESEVELELESELQLESELELELESESELELEFESELKLKSESKLELRLSLRELVLHFESELGLEFESELELESELGLEFESELELESELGLEFESELELKSESKLVLQFESELELKFESELELRLNLSELVLHFESELGHKIEHHLLCAVFPGAGGEAMLLSLPLAPLRRRNGLLLLVIAVFVPCSILVLISGPDLSQEQALVQRLAELQAKLQHLDSMHRARQEEVHVLSQHLGTLLAADGGNSSALYLPLSPEVRVLLRNLTGLRSGDSTHLLRLPSVYHFLPHLLENPSSLRPAYCLSRGRTGVSVVLGIPTVKREVQSYLLATLQNLVDSMTEEEAADSLIVIFIAEVDQEYVLQVAKQIEYQFSEQVESGLIEVISPPASYYPDMENLRETLGDPPERVRWRTKQNLDFAFLMMYSQPKATFYVQLEDDILAKKNFISTMKNYALQKISEKSPWFVLEFCQLGFIGKMFKCVELPWLVQFFLMFYNDKPVDWLLDHLIHTKICSLDKDSKHCKKAKSQLWIHYKPSLFQHIGTHSSLKGKVQKLKDKQFGKVALFFPHKNPDASVESAIKHYKQYSLARAYLGETFFWGLLPQPGDHLVFRFTTPVLIKHYLFRSGNAEHPSDRFYNTSVEVLPESSHTSLSRVDYNATSDGYVIVDVEVSKYIMLTRLRWAGHLIRKEEAQIPKRVMLTQPDGTRRKGRPRSRWIDGVDGDVRALGVRNWRMVALDRDGWRLVLEKAKTQQ</sequence>
<evidence type="ECO:0000259" key="6">
    <source>
        <dbReference type="Pfam" id="PF23524"/>
    </source>
</evidence>
<gene>
    <name evidence="7" type="ORF">ANN_00333</name>
</gene>
<dbReference type="InterPro" id="IPR006759">
    <property type="entry name" value="Glyco_transf_54"/>
</dbReference>